<dbReference type="SUPFAM" id="SSF46955">
    <property type="entry name" value="Putative DNA-binding domain"/>
    <property type="match status" value="1"/>
</dbReference>
<dbReference type="PROSITE" id="PS50937">
    <property type="entry name" value="HTH_MERR_2"/>
    <property type="match status" value="1"/>
</dbReference>
<dbReference type="Pfam" id="PF13411">
    <property type="entry name" value="MerR_1"/>
    <property type="match status" value="1"/>
</dbReference>
<dbReference type="Proteomes" id="UP000031419">
    <property type="component" value="Unassembled WGS sequence"/>
</dbReference>
<keyword evidence="1" id="KW-0805">Transcription regulation</keyword>
<keyword evidence="4" id="KW-0804">Transcription</keyword>
<dbReference type="Gene3D" id="1.10.490.50">
    <property type="entry name" value="Antibiotic binding domain of TipA-like multidrug resistance regulators"/>
    <property type="match status" value="1"/>
</dbReference>
<dbReference type="RefSeq" id="WP_029721160.1">
    <property type="nucleotide sequence ID" value="NZ_JNVU01000004.1"/>
</dbReference>
<feature type="coiled-coil region" evidence="5">
    <location>
        <begin position="80"/>
        <end position="107"/>
    </location>
</feature>
<gene>
    <name evidence="7" type="ORF">GU90_00880</name>
</gene>
<evidence type="ECO:0000313" key="7">
    <source>
        <dbReference type="EMBL" id="KEI45969.1"/>
    </source>
</evidence>
<keyword evidence="8" id="KW-1185">Reference proteome</keyword>
<dbReference type="eggNOG" id="COG0789">
    <property type="taxonomic scope" value="Bacteria"/>
</dbReference>
<keyword evidence="2" id="KW-0238">DNA-binding</keyword>
<comment type="caution">
    <text evidence="7">The sequence shown here is derived from an EMBL/GenBank/DDBJ whole genome shotgun (WGS) entry which is preliminary data.</text>
</comment>
<evidence type="ECO:0000256" key="4">
    <source>
        <dbReference type="ARBA" id="ARBA00023163"/>
    </source>
</evidence>
<proteinExistence type="predicted"/>
<reference evidence="7 8" key="1">
    <citation type="submission" date="2014-06" db="EMBL/GenBank/DDBJ databases">
        <title>Saccharopolyspora rectivirgula DSM-43113 Genome sequencing.</title>
        <authorList>
            <person name="Barrera C."/>
            <person name="Millon L."/>
            <person name="Rognon B."/>
            <person name="Zaugg C."/>
            <person name="Monod M."/>
        </authorList>
    </citation>
    <scope>NUCLEOTIDE SEQUENCE [LARGE SCALE GENOMIC DNA]</scope>
    <source>
        <strain evidence="7 8">DSM 43113</strain>
    </source>
</reference>
<dbReference type="GO" id="GO:0003700">
    <property type="term" value="F:DNA-binding transcription factor activity"/>
    <property type="evidence" value="ECO:0007669"/>
    <property type="project" value="InterPro"/>
</dbReference>
<keyword evidence="3" id="KW-0010">Activator</keyword>
<dbReference type="InterPro" id="IPR012925">
    <property type="entry name" value="TipAS_dom"/>
</dbReference>
<dbReference type="InterPro" id="IPR000551">
    <property type="entry name" value="MerR-type_HTH_dom"/>
</dbReference>
<name>A0A073BDV6_9PSEU</name>
<evidence type="ECO:0000256" key="1">
    <source>
        <dbReference type="ARBA" id="ARBA00023015"/>
    </source>
</evidence>
<feature type="domain" description="HTH merR-type" evidence="6">
    <location>
        <begin position="7"/>
        <end position="76"/>
    </location>
</feature>
<dbReference type="AlphaFoldDB" id="A0A073BDV6"/>
<dbReference type="InterPro" id="IPR009061">
    <property type="entry name" value="DNA-bd_dom_put_sf"/>
</dbReference>
<dbReference type="Gene3D" id="1.10.1660.10">
    <property type="match status" value="1"/>
</dbReference>
<keyword evidence="5" id="KW-0175">Coiled coil</keyword>
<dbReference type="InterPro" id="IPR047057">
    <property type="entry name" value="MerR_fam"/>
</dbReference>
<dbReference type="EMBL" id="JNVU01000004">
    <property type="protein sequence ID" value="KEI45969.1"/>
    <property type="molecule type" value="Genomic_DNA"/>
</dbReference>
<sequence length="259" mass="30076">MQREETGYTVGEVARLAGVTVRALHHYDEIGLLVPGHRTAAGYRRYFDEDLDRLRRILFYRELGLGLDEIADILADGDATAHLQRQRELLQARIDRLQRMLAAVERELEANTLGIELTQQEKFELFGDFDPDDYEAEAEQRWGRTDAYRQSRQRMSRYTKQDWQRFLAEQQDIHERFAQALRSGLPADGEHAMGLAEQHRQHITRWCYDCDYGIHRGLGEMYVSDERFTAVYEDIEPGLAEYVRTAIEANARRAGHVSG</sequence>
<dbReference type="SUPFAM" id="SSF89082">
    <property type="entry name" value="Antibiotic binding domain of TipA-like multidrug resistance regulators"/>
    <property type="match status" value="1"/>
</dbReference>
<dbReference type="SMART" id="SM00422">
    <property type="entry name" value="HTH_MERR"/>
    <property type="match status" value="1"/>
</dbReference>
<dbReference type="PANTHER" id="PTHR30204">
    <property type="entry name" value="REDOX-CYCLING DRUG-SENSING TRANSCRIPTIONAL ACTIVATOR SOXR"/>
    <property type="match status" value="1"/>
</dbReference>
<dbReference type="PROSITE" id="PS00552">
    <property type="entry name" value="HTH_MERR_1"/>
    <property type="match status" value="1"/>
</dbReference>
<dbReference type="STRING" id="28042.GU90_00880"/>
<dbReference type="Pfam" id="PF07739">
    <property type="entry name" value="TipAS"/>
    <property type="match status" value="1"/>
</dbReference>
<dbReference type="InterPro" id="IPR036244">
    <property type="entry name" value="TipA-like_antibiotic-bd"/>
</dbReference>
<evidence type="ECO:0000313" key="8">
    <source>
        <dbReference type="Proteomes" id="UP000031419"/>
    </source>
</evidence>
<protein>
    <submittedName>
        <fullName evidence="7">Transcriptional regulator</fullName>
    </submittedName>
</protein>
<evidence type="ECO:0000259" key="6">
    <source>
        <dbReference type="PROSITE" id="PS50937"/>
    </source>
</evidence>
<dbReference type="PANTHER" id="PTHR30204:SF90">
    <property type="entry name" value="HTH-TYPE TRANSCRIPTIONAL ACTIVATOR MTA"/>
    <property type="match status" value="1"/>
</dbReference>
<evidence type="ECO:0000256" key="2">
    <source>
        <dbReference type="ARBA" id="ARBA00023125"/>
    </source>
</evidence>
<organism evidence="7 8">
    <name type="scientific">Saccharopolyspora rectivirgula</name>
    <dbReference type="NCBI Taxonomy" id="28042"/>
    <lineage>
        <taxon>Bacteria</taxon>
        <taxon>Bacillati</taxon>
        <taxon>Actinomycetota</taxon>
        <taxon>Actinomycetes</taxon>
        <taxon>Pseudonocardiales</taxon>
        <taxon>Pseudonocardiaceae</taxon>
        <taxon>Saccharopolyspora</taxon>
    </lineage>
</organism>
<evidence type="ECO:0000256" key="5">
    <source>
        <dbReference type="SAM" id="Coils"/>
    </source>
</evidence>
<accession>A0A073BDV6</accession>
<dbReference type="GO" id="GO:0003677">
    <property type="term" value="F:DNA binding"/>
    <property type="evidence" value="ECO:0007669"/>
    <property type="project" value="UniProtKB-KW"/>
</dbReference>
<evidence type="ECO:0000256" key="3">
    <source>
        <dbReference type="ARBA" id="ARBA00023159"/>
    </source>
</evidence>
<dbReference type="PRINTS" id="PR00040">
    <property type="entry name" value="HTHMERR"/>
</dbReference>
<dbReference type="OrthoDB" id="9809391at2"/>
<dbReference type="CDD" id="cd01106">
    <property type="entry name" value="HTH_TipAL-Mta"/>
    <property type="match status" value="1"/>
</dbReference>